<feature type="domain" description="DUF7373" evidence="2">
    <location>
        <begin position="295"/>
        <end position="425"/>
    </location>
</feature>
<evidence type="ECO:0000313" key="3">
    <source>
        <dbReference type="EMBL" id="NKX88729.1"/>
    </source>
</evidence>
<gene>
    <name evidence="3" type="ORF">HGA10_15600</name>
</gene>
<dbReference type="EMBL" id="JAAXOM010000004">
    <property type="protein sequence ID" value="NKX88729.1"/>
    <property type="molecule type" value="Genomic_DNA"/>
</dbReference>
<dbReference type="AlphaFoldDB" id="A0A846W602"/>
<dbReference type="InterPro" id="IPR056463">
    <property type="entry name" value="DUF7373_C"/>
</dbReference>
<accession>A0A846W602</accession>
<protein>
    <submittedName>
        <fullName evidence="3">Uncharacterized protein</fullName>
    </submittedName>
</protein>
<dbReference type="Pfam" id="PF24088">
    <property type="entry name" value="DUF7373"/>
    <property type="match status" value="1"/>
</dbReference>
<feature type="domain" description="DUF7373" evidence="1">
    <location>
        <begin position="66"/>
        <end position="266"/>
    </location>
</feature>
<dbReference type="Pfam" id="PF24092">
    <property type="entry name" value="DUF7373_C"/>
    <property type="match status" value="1"/>
</dbReference>
<comment type="caution">
    <text evidence="3">The sequence shown here is derived from an EMBL/GenBank/DDBJ whole genome shotgun (WGS) entry which is preliminary data.</text>
</comment>
<sequence>MSGRRTRILGGCAVVLLVVALAVTGRGETVRGHVHPGEVDVRTLEVGKYPVLPLEFRQDVYYHHYENGEAIATARLAAAVALGTDVDAGLRYRVARATIAGGKGLGGVFADATQAVADKHGLMFGFSARSRTTPKREFTYLTEELDAEPDDAETTALGITVLQFADQVGAQAAAGEFDQIDFQLASDLNAPVSLDKYPSAHGHWRPGVRSMVATIARGQYVVHVYAVTPKADLVALRALTERAFDVQLPLLDALPPLSKRDVLRLDKDPDGVIRRILDPSKIFPASPFFQADLVNAVMEPRAFLQITEDRQEWKRVLDLGGVDRIGMINDGALLLRARDARAAEQMWQARKDLPTTTPLAGPPGLPDTYCFDNPEKYSPAEPYVSSARKYLCVLRYDRYVAVVMSNQIPDVHQRASAQYALLANSAYL</sequence>
<reference evidence="3 4" key="1">
    <citation type="submission" date="2020-04" db="EMBL/GenBank/DDBJ databases">
        <title>MicrobeNet Type strains.</title>
        <authorList>
            <person name="Nicholson A.C."/>
        </authorList>
    </citation>
    <scope>NUCLEOTIDE SEQUENCE [LARGE SCALE GENOMIC DNA]</scope>
    <source>
        <strain evidence="3 4">DSM 44960</strain>
    </source>
</reference>
<dbReference type="Proteomes" id="UP000572007">
    <property type="component" value="Unassembled WGS sequence"/>
</dbReference>
<organism evidence="3 4">
    <name type="scientific">Nocardia coubleae</name>
    <dbReference type="NCBI Taxonomy" id="356147"/>
    <lineage>
        <taxon>Bacteria</taxon>
        <taxon>Bacillati</taxon>
        <taxon>Actinomycetota</taxon>
        <taxon>Actinomycetes</taxon>
        <taxon>Mycobacteriales</taxon>
        <taxon>Nocardiaceae</taxon>
        <taxon>Nocardia</taxon>
    </lineage>
</organism>
<dbReference type="RefSeq" id="WP_067641136.1">
    <property type="nucleotide sequence ID" value="NZ_JAAXOM010000004.1"/>
</dbReference>
<evidence type="ECO:0000259" key="2">
    <source>
        <dbReference type="Pfam" id="PF24092"/>
    </source>
</evidence>
<dbReference type="InterPro" id="IPR055797">
    <property type="entry name" value="DUF7373"/>
</dbReference>
<evidence type="ECO:0000259" key="1">
    <source>
        <dbReference type="Pfam" id="PF24088"/>
    </source>
</evidence>
<name>A0A846W602_9NOCA</name>
<keyword evidence="4" id="KW-1185">Reference proteome</keyword>
<evidence type="ECO:0000313" key="4">
    <source>
        <dbReference type="Proteomes" id="UP000572007"/>
    </source>
</evidence>
<proteinExistence type="predicted"/>